<accession>A0A4Y9ZU01</accession>
<dbReference type="EMBL" id="SFCI01000713">
    <property type="protein sequence ID" value="TFY78282.1"/>
    <property type="molecule type" value="Genomic_DNA"/>
</dbReference>
<feature type="region of interest" description="Disordered" evidence="5">
    <location>
        <begin position="487"/>
        <end position="524"/>
    </location>
</feature>
<organism evidence="7 8">
    <name type="scientific">Hericium alpestre</name>
    <dbReference type="NCBI Taxonomy" id="135208"/>
    <lineage>
        <taxon>Eukaryota</taxon>
        <taxon>Fungi</taxon>
        <taxon>Dikarya</taxon>
        <taxon>Basidiomycota</taxon>
        <taxon>Agaricomycotina</taxon>
        <taxon>Agaricomycetes</taxon>
        <taxon>Russulales</taxon>
        <taxon>Hericiaceae</taxon>
        <taxon>Hericium</taxon>
    </lineage>
</organism>
<feature type="domain" description="Bromodomain associated" evidence="6">
    <location>
        <begin position="2"/>
        <end position="78"/>
    </location>
</feature>
<dbReference type="OrthoDB" id="436852at2759"/>
<gene>
    <name evidence="7" type="ORF">EWM64_g5730</name>
</gene>
<dbReference type="STRING" id="135208.A0A4Y9ZU01"/>
<keyword evidence="4" id="KW-0539">Nucleus</keyword>
<comment type="caution">
    <text evidence="7">The sequence shown here is derived from an EMBL/GenBank/DDBJ whole genome shotgun (WGS) entry which is preliminary data.</text>
</comment>
<evidence type="ECO:0000259" key="6">
    <source>
        <dbReference type="SMART" id="SM00576"/>
    </source>
</evidence>
<comment type="subcellular location">
    <subcellularLocation>
        <location evidence="1">Nucleus</location>
    </subcellularLocation>
</comment>
<feature type="compositionally biased region" description="Basic and acidic residues" evidence="5">
    <location>
        <begin position="513"/>
        <end position="524"/>
    </location>
</feature>
<dbReference type="InterPro" id="IPR006565">
    <property type="entry name" value="BTP"/>
</dbReference>
<name>A0A4Y9ZU01_9AGAM</name>
<dbReference type="Pfam" id="PF07524">
    <property type="entry name" value="Bromo_TP"/>
    <property type="match status" value="1"/>
</dbReference>
<evidence type="ECO:0000256" key="4">
    <source>
        <dbReference type="ARBA" id="ARBA00023242"/>
    </source>
</evidence>
<reference evidence="7 8" key="1">
    <citation type="submission" date="2019-02" db="EMBL/GenBank/DDBJ databases">
        <title>Genome sequencing of the rare red list fungi Hericium alpestre (H. flagellum).</title>
        <authorList>
            <person name="Buettner E."/>
            <person name="Kellner H."/>
        </authorList>
    </citation>
    <scope>NUCLEOTIDE SEQUENCE [LARGE SCALE GENOMIC DNA]</scope>
    <source>
        <strain evidence="7 8">DSM 108284</strain>
    </source>
</reference>
<keyword evidence="3" id="KW-0804">Transcription</keyword>
<evidence type="ECO:0000313" key="7">
    <source>
        <dbReference type="EMBL" id="TFY78282.1"/>
    </source>
</evidence>
<evidence type="ECO:0000256" key="2">
    <source>
        <dbReference type="ARBA" id="ARBA00023015"/>
    </source>
</evidence>
<keyword evidence="8" id="KW-1185">Reference proteome</keyword>
<dbReference type="InterPro" id="IPR009072">
    <property type="entry name" value="Histone-fold"/>
</dbReference>
<proteinExistence type="predicted"/>
<evidence type="ECO:0000256" key="1">
    <source>
        <dbReference type="ARBA" id="ARBA00004123"/>
    </source>
</evidence>
<evidence type="ECO:0000256" key="5">
    <source>
        <dbReference type="SAM" id="MobiDB-lite"/>
    </source>
</evidence>
<dbReference type="AlphaFoldDB" id="A0A4Y9ZU01"/>
<feature type="compositionally biased region" description="Pro residues" evidence="5">
    <location>
        <begin position="220"/>
        <end position="233"/>
    </location>
</feature>
<feature type="region of interest" description="Disordered" evidence="5">
    <location>
        <begin position="548"/>
        <end position="575"/>
    </location>
</feature>
<dbReference type="SMART" id="SM00576">
    <property type="entry name" value="BTP"/>
    <property type="match status" value="1"/>
</dbReference>
<feature type="region of interest" description="Disordered" evidence="5">
    <location>
        <begin position="185"/>
        <end position="279"/>
    </location>
</feature>
<protein>
    <recommendedName>
        <fullName evidence="6">Bromodomain associated domain-containing protein</fullName>
    </recommendedName>
</protein>
<sequence>MDAGALKILDSVTAKTLHAHSFARSSTQASLTLTDLLSRYLLLLSSTCAQYAQHAGRTDLSVRDAVCALGELGVSVEELSEYCQYEGEELAKYAGHSAKRLEDLNSFKASLSVGLPPAREAMSLIYGPVPDELQESSDDEYEEMSEGSQLDVNMDELEKQEAFGTTAAEDSDAMILDNVAPIQRLTPTTPRRTPSPPLPLSPVSNPSSPARKRARTDHWCPPPHIPDYLPPFPSDRTSPAPEAFTLDLPSQSTPPPQVSPVKTERPPIPHLPIQPSSGGLPDYLTAVPYHESSLASAPEWHLPSAPPPSSGPTASSIARLPTPQLQPSLLAAYHHVLTHPPPANPNAANAARHRVAVALLQQAQKATRWEPADTLYAATAPNAPAVAAIGPTYPIPIDKTLPGEDGSREKAEEKERRSNLPPVPPRSLAQERLAPLASQQSSRIPELARLVLPGSVLSRTTRLGHPPFIQGDTSIVHRPSVPAPWNSAPAAATPAPVPGKGKEALANGVPNGKAKDAAEKEEKPLPDARYYATWQFEQKSYKEPLPLRRLRQGSIQTTRINLPVPGRATSESRAS</sequence>
<dbReference type="Proteomes" id="UP000298061">
    <property type="component" value="Unassembled WGS sequence"/>
</dbReference>
<evidence type="ECO:0000313" key="8">
    <source>
        <dbReference type="Proteomes" id="UP000298061"/>
    </source>
</evidence>
<dbReference type="GO" id="GO:0046982">
    <property type="term" value="F:protein heterodimerization activity"/>
    <property type="evidence" value="ECO:0007669"/>
    <property type="project" value="InterPro"/>
</dbReference>
<dbReference type="Gene3D" id="1.10.20.10">
    <property type="entry name" value="Histone, subunit A"/>
    <property type="match status" value="1"/>
</dbReference>
<feature type="region of interest" description="Disordered" evidence="5">
    <location>
        <begin position="393"/>
        <end position="440"/>
    </location>
</feature>
<dbReference type="GO" id="GO:0005634">
    <property type="term" value="C:nucleus"/>
    <property type="evidence" value="ECO:0007669"/>
    <property type="project" value="UniProtKB-SubCell"/>
</dbReference>
<evidence type="ECO:0000256" key="3">
    <source>
        <dbReference type="ARBA" id="ARBA00023163"/>
    </source>
</evidence>
<feature type="compositionally biased region" description="Basic and acidic residues" evidence="5">
    <location>
        <begin position="401"/>
        <end position="418"/>
    </location>
</feature>
<feature type="region of interest" description="Disordered" evidence="5">
    <location>
        <begin position="298"/>
        <end position="319"/>
    </location>
</feature>
<keyword evidence="2" id="KW-0805">Transcription regulation</keyword>